<keyword evidence="2 6" id="KW-0963">Cytoplasm</keyword>
<evidence type="ECO:0000313" key="8">
    <source>
        <dbReference type="EMBL" id="PZP33917.1"/>
    </source>
</evidence>
<feature type="binding site" evidence="6">
    <location>
        <position position="46"/>
    </location>
    <ligand>
        <name>substrate</name>
    </ligand>
</feature>
<feature type="binding site" evidence="6">
    <location>
        <begin position="222"/>
        <end position="223"/>
    </location>
    <ligand>
        <name>substrate</name>
    </ligand>
</feature>
<dbReference type="GO" id="GO:0009089">
    <property type="term" value="P:lysine biosynthetic process via diaminopimelate"/>
    <property type="evidence" value="ECO:0007669"/>
    <property type="project" value="UniProtKB-UniRule"/>
</dbReference>
<dbReference type="GO" id="GO:0005829">
    <property type="term" value="C:cytosol"/>
    <property type="evidence" value="ECO:0007669"/>
    <property type="project" value="TreeGrafter"/>
</dbReference>
<reference evidence="8 9" key="1">
    <citation type="submission" date="2017-08" db="EMBL/GenBank/DDBJ databases">
        <title>Infants hospitalized years apart are colonized by the same room-sourced microbial strains.</title>
        <authorList>
            <person name="Brooks B."/>
            <person name="Olm M.R."/>
            <person name="Firek B.A."/>
            <person name="Baker R."/>
            <person name="Thomas B.C."/>
            <person name="Morowitz M.J."/>
            <person name="Banfield J.F."/>
        </authorList>
    </citation>
    <scope>NUCLEOTIDE SEQUENCE [LARGE SCALE GENOMIC DNA]</scope>
    <source>
        <strain evidence="8">S2_012_000_R2_81</strain>
    </source>
</reference>
<organism evidence="8 9">
    <name type="scientific">Roseateles depolymerans</name>
    <dbReference type="NCBI Taxonomy" id="76731"/>
    <lineage>
        <taxon>Bacteria</taxon>
        <taxon>Pseudomonadati</taxon>
        <taxon>Pseudomonadota</taxon>
        <taxon>Betaproteobacteria</taxon>
        <taxon>Burkholderiales</taxon>
        <taxon>Sphaerotilaceae</taxon>
        <taxon>Roseateles</taxon>
    </lineage>
</organism>
<comment type="caution">
    <text evidence="8">The sequence shown here is derived from an EMBL/GenBank/DDBJ whole genome shotgun (WGS) entry which is preliminary data.</text>
</comment>
<feature type="active site" description="Proton acceptor" evidence="6">
    <location>
        <position position="221"/>
    </location>
</feature>
<evidence type="ECO:0000256" key="6">
    <source>
        <dbReference type="HAMAP-Rule" id="MF_00197"/>
    </source>
</evidence>
<dbReference type="InterPro" id="IPR001653">
    <property type="entry name" value="DAP_epimerase_DapF"/>
</dbReference>
<comment type="subunit">
    <text evidence="6">Homodimer.</text>
</comment>
<comment type="function">
    <text evidence="6">Catalyzes the stereoinversion of LL-2,6-diaminopimelate (L,L-DAP) to meso-diaminopimelate (meso-DAP), a precursor of L-lysine and an essential component of the bacterial peptidoglycan.</text>
</comment>
<dbReference type="SUPFAM" id="SSF54506">
    <property type="entry name" value="Diaminopimelate epimerase-like"/>
    <property type="match status" value="1"/>
</dbReference>
<dbReference type="HAMAP" id="MF_00197">
    <property type="entry name" value="DAP_epimerase"/>
    <property type="match status" value="1"/>
</dbReference>
<dbReference type="EC" id="5.1.1.7" evidence="6 7"/>
<feature type="site" description="Could be important to modulate the pK values of the two catalytic cysteine residues" evidence="6">
    <location>
        <position position="212"/>
    </location>
</feature>
<feature type="binding site" evidence="6">
    <location>
        <begin position="212"/>
        <end position="213"/>
    </location>
    <ligand>
        <name>substrate</name>
    </ligand>
</feature>
<keyword evidence="3 6" id="KW-0028">Amino-acid biosynthesis</keyword>
<sequence length="278" mass="30258">MKVRFTKMQGAGNDFVVIDATRQPFALTPEQMRRLGDRRFGVGCDQILVIEPASGDADFRYRIFNNTGDEVEHCGNGARCFVRYVVDAGLTDKRQIKVDTMNRRLLLTLQPDGRVTVDMGAPVFEHAALPFDAQGLAPREVNGFALWPVEGAELAVLSMGNPHAVLRVDDVDAAPVETLGPVLERHQRFARKVNVGFMQVLSRDRIALRVFERDAGETLACGTGACAAVVAGIRLGWLDAAVEVQTRGGLLRIEWAGGAAPVLMTGPATQVFDGEIEL</sequence>
<feature type="binding site" evidence="6">
    <location>
        <position position="194"/>
    </location>
    <ligand>
        <name>substrate</name>
    </ligand>
</feature>
<keyword evidence="4 6" id="KW-0457">Lysine biosynthesis</keyword>
<feature type="binding site" evidence="6">
    <location>
        <position position="13"/>
    </location>
    <ligand>
        <name>substrate</name>
    </ligand>
</feature>
<dbReference type="NCBIfam" id="TIGR00652">
    <property type="entry name" value="DapF"/>
    <property type="match status" value="1"/>
</dbReference>
<dbReference type="Proteomes" id="UP000249633">
    <property type="component" value="Unassembled WGS sequence"/>
</dbReference>
<comment type="catalytic activity">
    <reaction evidence="6">
        <text>(2S,6S)-2,6-diaminopimelate = meso-2,6-diaminopimelate</text>
        <dbReference type="Rhea" id="RHEA:15393"/>
        <dbReference type="ChEBI" id="CHEBI:57609"/>
        <dbReference type="ChEBI" id="CHEBI:57791"/>
        <dbReference type="EC" id="5.1.1.7"/>
    </reaction>
</comment>
<evidence type="ECO:0000256" key="3">
    <source>
        <dbReference type="ARBA" id="ARBA00022605"/>
    </source>
</evidence>
<dbReference type="PANTHER" id="PTHR31689">
    <property type="entry name" value="DIAMINOPIMELATE EPIMERASE, CHLOROPLASTIC"/>
    <property type="match status" value="1"/>
</dbReference>
<accession>A0A2W5DXK0</accession>
<feature type="binding site" evidence="6">
    <location>
        <begin position="75"/>
        <end position="76"/>
    </location>
    <ligand>
        <name>substrate</name>
    </ligand>
</feature>
<dbReference type="UniPathway" id="UPA00034">
    <property type="reaction ID" value="UER00025"/>
</dbReference>
<protein>
    <recommendedName>
        <fullName evidence="6 7">Diaminopimelate epimerase</fullName>
        <shortName evidence="6">DAP epimerase</shortName>
        <ecNumber evidence="6 7">5.1.1.7</ecNumber>
    </recommendedName>
    <alternativeName>
        <fullName evidence="6">PLP-independent amino acid racemase</fullName>
    </alternativeName>
</protein>
<evidence type="ECO:0000256" key="5">
    <source>
        <dbReference type="ARBA" id="ARBA00023235"/>
    </source>
</evidence>
<evidence type="ECO:0000256" key="1">
    <source>
        <dbReference type="ARBA" id="ARBA00010219"/>
    </source>
</evidence>
<feature type="binding site" evidence="6">
    <location>
        <position position="65"/>
    </location>
    <ligand>
        <name>substrate</name>
    </ligand>
</feature>
<dbReference type="AlphaFoldDB" id="A0A2W5DXK0"/>
<feature type="active site" description="Proton donor" evidence="6">
    <location>
        <position position="74"/>
    </location>
</feature>
<evidence type="ECO:0000313" key="9">
    <source>
        <dbReference type="Proteomes" id="UP000249633"/>
    </source>
</evidence>
<dbReference type="FunFam" id="3.10.310.10:FF:000001">
    <property type="entry name" value="Diaminopimelate epimerase"/>
    <property type="match status" value="1"/>
</dbReference>
<evidence type="ECO:0000256" key="2">
    <source>
        <dbReference type="ARBA" id="ARBA00022490"/>
    </source>
</evidence>
<feature type="site" description="Could be important to modulate the pK values of the two catalytic cysteine residues" evidence="6">
    <location>
        <position position="163"/>
    </location>
</feature>
<comment type="subcellular location">
    <subcellularLocation>
        <location evidence="6">Cytoplasm</location>
    </subcellularLocation>
</comment>
<dbReference type="Pfam" id="PF01678">
    <property type="entry name" value="DAP_epimerase"/>
    <property type="match status" value="2"/>
</dbReference>
<comment type="pathway">
    <text evidence="6">Amino-acid biosynthesis; L-lysine biosynthesis via DAP pathway; DL-2,6-diaminopimelate from LL-2,6-diaminopimelate: step 1/1.</text>
</comment>
<dbReference type="PANTHER" id="PTHR31689:SF0">
    <property type="entry name" value="DIAMINOPIMELATE EPIMERASE"/>
    <property type="match status" value="1"/>
</dbReference>
<dbReference type="Gene3D" id="3.10.310.10">
    <property type="entry name" value="Diaminopimelate Epimerase, Chain A, domain 1"/>
    <property type="match status" value="2"/>
</dbReference>
<dbReference type="EMBL" id="QFOD01000005">
    <property type="protein sequence ID" value="PZP33917.1"/>
    <property type="molecule type" value="Genomic_DNA"/>
</dbReference>
<comment type="similarity">
    <text evidence="1 6">Belongs to the diaminopimelate epimerase family.</text>
</comment>
<evidence type="ECO:0000256" key="4">
    <source>
        <dbReference type="ARBA" id="ARBA00023154"/>
    </source>
</evidence>
<evidence type="ECO:0000256" key="7">
    <source>
        <dbReference type="NCBIfam" id="TIGR00652"/>
    </source>
</evidence>
<proteinExistence type="inferred from homology"/>
<feature type="binding site" evidence="6">
    <location>
        <position position="161"/>
    </location>
    <ligand>
        <name>substrate</name>
    </ligand>
</feature>
<name>A0A2W5DXK0_9BURK</name>
<keyword evidence="5 6" id="KW-0413">Isomerase</keyword>
<gene>
    <name evidence="6" type="primary">dapF</name>
    <name evidence="8" type="ORF">DI603_07505</name>
</gene>
<dbReference type="GO" id="GO:0008837">
    <property type="term" value="F:diaminopimelate epimerase activity"/>
    <property type="evidence" value="ECO:0007669"/>
    <property type="project" value="UniProtKB-UniRule"/>
</dbReference>